<protein>
    <submittedName>
        <fullName evidence="1">Uncharacterized protein</fullName>
    </submittedName>
</protein>
<feature type="non-terminal residue" evidence="1">
    <location>
        <position position="1"/>
    </location>
</feature>
<accession>A0ABC8SD38</accession>
<evidence type="ECO:0000313" key="1">
    <source>
        <dbReference type="EMBL" id="CAK9155106.1"/>
    </source>
</evidence>
<dbReference type="AlphaFoldDB" id="A0ABC8SD38"/>
<keyword evidence="2" id="KW-1185">Reference proteome</keyword>
<organism evidence="1 2">
    <name type="scientific">Ilex paraguariensis</name>
    <name type="common">yerba mate</name>
    <dbReference type="NCBI Taxonomy" id="185542"/>
    <lineage>
        <taxon>Eukaryota</taxon>
        <taxon>Viridiplantae</taxon>
        <taxon>Streptophyta</taxon>
        <taxon>Embryophyta</taxon>
        <taxon>Tracheophyta</taxon>
        <taxon>Spermatophyta</taxon>
        <taxon>Magnoliopsida</taxon>
        <taxon>eudicotyledons</taxon>
        <taxon>Gunneridae</taxon>
        <taxon>Pentapetalae</taxon>
        <taxon>asterids</taxon>
        <taxon>campanulids</taxon>
        <taxon>Aquifoliales</taxon>
        <taxon>Aquifoliaceae</taxon>
        <taxon>Ilex</taxon>
    </lineage>
</organism>
<dbReference type="EMBL" id="CAUOFW020002636">
    <property type="protein sequence ID" value="CAK9155106.1"/>
    <property type="molecule type" value="Genomic_DNA"/>
</dbReference>
<comment type="caution">
    <text evidence="1">The sequence shown here is derived from an EMBL/GenBank/DDBJ whole genome shotgun (WGS) entry which is preliminary data.</text>
</comment>
<sequence length="57" mass="6682">FQTQKTVQEIRTDELKYSEKQARSEKNLKKQKIYRDIFKIPLAKGIKTTCLLVVAVI</sequence>
<reference evidence="1 2" key="1">
    <citation type="submission" date="2024-02" db="EMBL/GenBank/DDBJ databases">
        <authorList>
            <person name="Vignale AGUSTIN F."/>
            <person name="Sosa J E."/>
            <person name="Modenutti C."/>
        </authorList>
    </citation>
    <scope>NUCLEOTIDE SEQUENCE [LARGE SCALE GENOMIC DNA]</scope>
</reference>
<gene>
    <name evidence="1" type="ORF">ILEXP_LOCUS23498</name>
</gene>
<dbReference type="Proteomes" id="UP001642360">
    <property type="component" value="Unassembled WGS sequence"/>
</dbReference>
<evidence type="ECO:0000313" key="2">
    <source>
        <dbReference type="Proteomes" id="UP001642360"/>
    </source>
</evidence>
<name>A0ABC8SD38_9AQUA</name>
<proteinExistence type="predicted"/>